<evidence type="ECO:0000256" key="1">
    <source>
        <dbReference type="SAM" id="Phobius"/>
    </source>
</evidence>
<keyword evidence="1" id="KW-0812">Transmembrane</keyword>
<sequence length="56" mass="6190">MGKPVLLAAYALAMISIIVGVDVLLFRHQFMPRLMANVGIVLIFGACYLRFMTSTD</sequence>
<keyword evidence="3" id="KW-1185">Reference proteome</keyword>
<keyword evidence="1" id="KW-1133">Transmembrane helix</keyword>
<proteinExistence type="predicted"/>
<evidence type="ECO:0000313" key="3">
    <source>
        <dbReference type="Proteomes" id="UP000465609"/>
    </source>
</evidence>
<feature type="transmembrane region" description="Helical" evidence="1">
    <location>
        <begin position="34"/>
        <end position="51"/>
    </location>
</feature>
<name>A0ABN5YYB3_9MYCO</name>
<dbReference type="RefSeq" id="WP_170212343.1">
    <property type="nucleotide sequence ID" value="NZ_AP022577.1"/>
</dbReference>
<protein>
    <submittedName>
        <fullName evidence="2">Uncharacterized protein</fullName>
    </submittedName>
</protein>
<dbReference type="Proteomes" id="UP000465609">
    <property type="component" value="Chromosome"/>
</dbReference>
<accession>A0ABN5YYB3</accession>
<keyword evidence="1" id="KW-0472">Membrane</keyword>
<gene>
    <name evidence="2" type="ORF">MAUB_40780</name>
</gene>
<evidence type="ECO:0000313" key="2">
    <source>
        <dbReference type="EMBL" id="BBX86205.1"/>
    </source>
</evidence>
<organism evidence="2 3">
    <name type="scientific">Mycolicibacterium aubagnense</name>
    <dbReference type="NCBI Taxonomy" id="319707"/>
    <lineage>
        <taxon>Bacteria</taxon>
        <taxon>Bacillati</taxon>
        <taxon>Actinomycetota</taxon>
        <taxon>Actinomycetes</taxon>
        <taxon>Mycobacteriales</taxon>
        <taxon>Mycobacteriaceae</taxon>
        <taxon>Mycolicibacterium</taxon>
    </lineage>
</organism>
<dbReference type="EMBL" id="AP022577">
    <property type="protein sequence ID" value="BBX86205.1"/>
    <property type="molecule type" value="Genomic_DNA"/>
</dbReference>
<reference evidence="2 3" key="1">
    <citation type="journal article" date="2019" name="Emerg. Microbes Infect.">
        <title>Comprehensive subspecies identification of 175 nontuberculous mycobacteria species based on 7547 genomic profiles.</title>
        <authorList>
            <person name="Matsumoto Y."/>
            <person name="Kinjo T."/>
            <person name="Motooka D."/>
            <person name="Nabeya D."/>
            <person name="Jung N."/>
            <person name="Uechi K."/>
            <person name="Horii T."/>
            <person name="Iida T."/>
            <person name="Fujita J."/>
            <person name="Nakamura S."/>
        </authorList>
    </citation>
    <scope>NUCLEOTIDE SEQUENCE [LARGE SCALE GENOMIC DNA]</scope>
    <source>
        <strain evidence="2 3">JCM 15296</strain>
    </source>
</reference>
<feature type="transmembrane region" description="Helical" evidence="1">
    <location>
        <begin position="6"/>
        <end position="27"/>
    </location>
</feature>